<dbReference type="RefSeq" id="WP_262597612.1">
    <property type="nucleotide sequence ID" value="NZ_CP103300.1"/>
</dbReference>
<dbReference type="EMBL" id="CP103300">
    <property type="protein sequence ID" value="UYM15542.1"/>
    <property type="molecule type" value="Genomic_DNA"/>
</dbReference>
<evidence type="ECO:0000313" key="2">
    <source>
        <dbReference type="Proteomes" id="UP001163255"/>
    </source>
</evidence>
<proteinExistence type="predicted"/>
<keyword evidence="2" id="KW-1185">Reference proteome</keyword>
<evidence type="ECO:0008006" key="3">
    <source>
        <dbReference type="Google" id="ProtNLM"/>
    </source>
</evidence>
<name>A0ABY6GSL3_9GAMM</name>
<protein>
    <recommendedName>
        <fullName evidence="3">OTU domain-containing protein</fullName>
    </recommendedName>
</protein>
<evidence type="ECO:0000313" key="1">
    <source>
        <dbReference type="EMBL" id="UYM15542.1"/>
    </source>
</evidence>
<accession>A0ABY6GSL3</accession>
<reference evidence="1" key="1">
    <citation type="submission" date="2022-10" db="EMBL/GenBank/DDBJ databases">
        <title>Completed Genome Sequence of two octocoral isolated bacterium, Endozoicomonas euniceicola EF212T and Endozoicomonas gorgoniicola PS125T.</title>
        <authorList>
            <person name="Chiou Y.-J."/>
            <person name="Chen Y.-H."/>
        </authorList>
    </citation>
    <scope>NUCLEOTIDE SEQUENCE</scope>
    <source>
        <strain evidence="1">EF212</strain>
    </source>
</reference>
<sequence>MEISGPYSQSGQNSPNLVELDDDRTALLEDSTQRQPDSICERIGHFLRTTVPDTFQPSTTHLRSRQMSILEDQKVVTHTVESERLNQVTPSALEFFKNFSNQYWSESTTANFEEQVRLITDLKETFPNYFKKIPLQSLTFKDREQCGAILEGIVNHYQLDLLVEQAAGMNEGWQTTPTIDNGNCLYDAIWQGLGKDKQQELQKKTGKADYRALKEILQQQAPNYRDTIMANSQGIDAHYESIEDYQQQLNDPEKLWGRHATEGKILAQELGINLVLKGGFSYEPSIESGTFVERDDENIYCSEQNTQVVFIGNRKQHYTAISQV</sequence>
<organism evidence="1 2">
    <name type="scientific">Endozoicomonas euniceicola</name>
    <dbReference type="NCBI Taxonomy" id="1234143"/>
    <lineage>
        <taxon>Bacteria</taxon>
        <taxon>Pseudomonadati</taxon>
        <taxon>Pseudomonadota</taxon>
        <taxon>Gammaproteobacteria</taxon>
        <taxon>Oceanospirillales</taxon>
        <taxon>Endozoicomonadaceae</taxon>
        <taxon>Endozoicomonas</taxon>
    </lineage>
</organism>
<gene>
    <name evidence="1" type="ORF">NX720_22275</name>
</gene>
<dbReference type="Gene3D" id="3.90.70.80">
    <property type="match status" value="1"/>
</dbReference>
<dbReference type="Proteomes" id="UP001163255">
    <property type="component" value="Chromosome"/>
</dbReference>